<organism evidence="3">
    <name type="scientific">Leptosphaeria maculans (strain JN3 / isolate v23.1.3 / race Av1-4-5-6-7-8)</name>
    <name type="common">Blackleg fungus</name>
    <name type="synonym">Phoma lingam</name>
    <dbReference type="NCBI Taxonomy" id="985895"/>
    <lineage>
        <taxon>Eukaryota</taxon>
        <taxon>Fungi</taxon>
        <taxon>Dikarya</taxon>
        <taxon>Ascomycota</taxon>
        <taxon>Pezizomycotina</taxon>
        <taxon>Dothideomycetes</taxon>
        <taxon>Pleosporomycetidae</taxon>
        <taxon>Pleosporales</taxon>
        <taxon>Pleosporineae</taxon>
        <taxon>Leptosphaeriaceae</taxon>
        <taxon>Plenodomus</taxon>
        <taxon>Plenodomus lingam/Leptosphaeria maculans species complex</taxon>
    </lineage>
</organism>
<evidence type="ECO:0000313" key="2">
    <source>
        <dbReference type="EMBL" id="CBX98823.1"/>
    </source>
</evidence>
<proteinExistence type="predicted"/>
<dbReference type="HOGENOM" id="CLU_1993021_0_0_1"/>
<reference evidence="3" key="1">
    <citation type="journal article" date="2011" name="Nat. Commun.">
        <title>Effector diversification within compartments of the Leptosphaeria maculans genome affected by Repeat-Induced Point mutations.</title>
        <authorList>
            <person name="Rouxel T."/>
            <person name="Grandaubert J."/>
            <person name="Hane J.K."/>
            <person name="Hoede C."/>
            <person name="van de Wouw A.P."/>
            <person name="Couloux A."/>
            <person name="Dominguez V."/>
            <person name="Anthouard V."/>
            <person name="Bally P."/>
            <person name="Bourras S."/>
            <person name="Cozijnsen A.J."/>
            <person name="Ciuffetti L.M."/>
            <person name="Degrave A."/>
            <person name="Dilmaghani A."/>
            <person name="Duret L."/>
            <person name="Fudal I."/>
            <person name="Goodwin S.B."/>
            <person name="Gout L."/>
            <person name="Glaser N."/>
            <person name="Linglin J."/>
            <person name="Kema G.H.J."/>
            <person name="Lapalu N."/>
            <person name="Lawrence C.B."/>
            <person name="May K."/>
            <person name="Meyer M."/>
            <person name="Ollivier B."/>
            <person name="Poulain J."/>
            <person name="Schoch C.L."/>
            <person name="Simon A."/>
            <person name="Spatafora J.W."/>
            <person name="Stachowiak A."/>
            <person name="Turgeon B.G."/>
            <person name="Tyler B.M."/>
            <person name="Vincent D."/>
            <person name="Weissenbach J."/>
            <person name="Amselem J."/>
            <person name="Quesneville H."/>
            <person name="Oliver R.P."/>
            <person name="Wincker P."/>
            <person name="Balesdent M.-H."/>
            <person name="Howlett B.J."/>
        </authorList>
    </citation>
    <scope>NUCLEOTIDE SEQUENCE [LARGE SCALE GENOMIC DNA]</scope>
    <source>
        <strain evidence="3">JN3 / isolate v23.1.3 / race Av1-4-5-6-7-8</strain>
    </source>
</reference>
<feature type="region of interest" description="Disordered" evidence="1">
    <location>
        <begin position="88"/>
        <end position="125"/>
    </location>
</feature>
<keyword evidence="3" id="KW-1185">Reference proteome</keyword>
<dbReference type="EMBL" id="FP929134">
    <property type="protein sequence ID" value="CBX98823.1"/>
    <property type="molecule type" value="Genomic_DNA"/>
</dbReference>
<evidence type="ECO:0000313" key="3">
    <source>
        <dbReference type="Proteomes" id="UP000002668"/>
    </source>
</evidence>
<accession>E5A5C5</accession>
<name>E5A5C5_LEPMJ</name>
<dbReference type="AlphaFoldDB" id="E5A5C5"/>
<dbReference type="Proteomes" id="UP000002668">
    <property type="component" value="Genome"/>
</dbReference>
<protein>
    <submittedName>
        <fullName evidence="2">Predicted protein</fullName>
    </submittedName>
</protein>
<sequence>MLIPPFQRASTCANTRSAFPVAHPLGLAPPSLVASSNSVDQTRRPLLHLLALHIAVILHTARFRPPSVDRLVVERGLPGLLRADKLRLDTRGCQRPSRPQKRSTMDRGAQRKHRPDWASFDGEYD</sequence>
<dbReference type="InParanoid" id="E5A5C5"/>
<dbReference type="VEuPathDB" id="FungiDB:LEMA_P080620.1"/>
<evidence type="ECO:0000256" key="1">
    <source>
        <dbReference type="SAM" id="MobiDB-lite"/>
    </source>
</evidence>
<gene>
    <name evidence="2" type="ORF">LEMA_P080620.1</name>
</gene>